<accession>A0ABS2DJ81</accession>
<evidence type="ECO:0000313" key="3">
    <source>
        <dbReference type="Proteomes" id="UP001518925"/>
    </source>
</evidence>
<dbReference type="InterPro" id="IPR016945">
    <property type="entry name" value="UCP030092"/>
</dbReference>
<dbReference type="InterPro" id="IPR024515">
    <property type="entry name" value="DUF3397"/>
</dbReference>
<comment type="caution">
    <text evidence="2">The sequence shown here is derived from an EMBL/GenBank/DDBJ whole genome shotgun (WGS) entry which is preliminary data.</text>
</comment>
<proteinExistence type="predicted"/>
<dbReference type="PIRSF" id="PIRSF030092">
    <property type="entry name" value="UCP030092"/>
    <property type="match status" value="1"/>
</dbReference>
<sequence>MASLFSGVLATIITIPLLGFLLFFIALRSLVEKKRRAFQYSVDMTTFFLIFSVNYLGQVIFNVSFVSYILIFILLIAIIFLFLQWKVNEEVNFSKVVKGVWRCNFLFFLVFHLGLTIYGLSIRIWEL</sequence>
<evidence type="ECO:0000256" key="1">
    <source>
        <dbReference type="SAM" id="Phobius"/>
    </source>
</evidence>
<dbReference type="RefSeq" id="WP_204203889.1">
    <property type="nucleotide sequence ID" value="NZ_JAFELM010000031.1"/>
</dbReference>
<name>A0ABS2DJ81_9BACI</name>
<gene>
    <name evidence="2" type="ORF">JR050_12880</name>
</gene>
<feature type="transmembrane region" description="Helical" evidence="1">
    <location>
        <begin position="104"/>
        <end position="125"/>
    </location>
</feature>
<dbReference type="EMBL" id="JAFELM010000031">
    <property type="protein sequence ID" value="MBM6618557.1"/>
    <property type="molecule type" value="Genomic_DNA"/>
</dbReference>
<feature type="transmembrane region" description="Helical" evidence="1">
    <location>
        <begin position="6"/>
        <end position="25"/>
    </location>
</feature>
<dbReference type="Proteomes" id="UP001518925">
    <property type="component" value="Unassembled WGS sequence"/>
</dbReference>
<protein>
    <submittedName>
        <fullName evidence="2">DUF3397 domain-containing protein</fullName>
    </submittedName>
</protein>
<keyword evidence="1" id="KW-0472">Membrane</keyword>
<dbReference type="Pfam" id="PF11877">
    <property type="entry name" value="DUF3397"/>
    <property type="match status" value="1"/>
</dbReference>
<feature type="transmembrane region" description="Helical" evidence="1">
    <location>
        <begin position="37"/>
        <end position="57"/>
    </location>
</feature>
<feature type="transmembrane region" description="Helical" evidence="1">
    <location>
        <begin position="63"/>
        <end position="83"/>
    </location>
</feature>
<reference evidence="2 3" key="1">
    <citation type="submission" date="2021-02" db="EMBL/GenBank/DDBJ databases">
        <title>Bacillus sp. RD4P76, an endophyte from a halophyte.</title>
        <authorList>
            <person name="Sun J.-Q."/>
        </authorList>
    </citation>
    <scope>NUCLEOTIDE SEQUENCE [LARGE SCALE GENOMIC DNA]</scope>
    <source>
        <strain evidence="2 3">RD4P76</strain>
    </source>
</reference>
<keyword evidence="1" id="KW-1133">Transmembrane helix</keyword>
<organism evidence="2 3">
    <name type="scientific">Bacillus suaedaesalsae</name>
    <dbReference type="NCBI Taxonomy" id="2810349"/>
    <lineage>
        <taxon>Bacteria</taxon>
        <taxon>Bacillati</taxon>
        <taxon>Bacillota</taxon>
        <taxon>Bacilli</taxon>
        <taxon>Bacillales</taxon>
        <taxon>Bacillaceae</taxon>
        <taxon>Bacillus</taxon>
    </lineage>
</organism>
<keyword evidence="1" id="KW-0812">Transmembrane</keyword>
<keyword evidence="3" id="KW-1185">Reference proteome</keyword>
<evidence type="ECO:0000313" key="2">
    <source>
        <dbReference type="EMBL" id="MBM6618557.1"/>
    </source>
</evidence>